<comment type="subcellular location">
    <subcellularLocation>
        <location evidence="2">Cell membrane</location>
        <topology evidence="2">Multi-pass membrane protein</topology>
    </subcellularLocation>
</comment>
<evidence type="ECO:0000256" key="5">
    <source>
        <dbReference type="ARBA" id="ARBA00022553"/>
    </source>
</evidence>
<dbReference type="SMART" id="SM00388">
    <property type="entry name" value="HisKA"/>
    <property type="match status" value="1"/>
</dbReference>
<dbReference type="PROSITE" id="PS50109">
    <property type="entry name" value="HIS_KIN"/>
    <property type="match status" value="1"/>
</dbReference>
<dbReference type="Gene3D" id="1.10.287.130">
    <property type="match status" value="1"/>
</dbReference>
<dbReference type="Pfam" id="PF07694">
    <property type="entry name" value="5TM-5TMR_LYT"/>
    <property type="match status" value="1"/>
</dbReference>
<evidence type="ECO:0000256" key="4">
    <source>
        <dbReference type="ARBA" id="ARBA00022475"/>
    </source>
</evidence>
<keyword evidence="6 16" id="KW-0808">Transferase</keyword>
<feature type="transmembrane region" description="Helical" evidence="14">
    <location>
        <begin position="172"/>
        <end position="196"/>
    </location>
</feature>
<dbReference type="InterPro" id="IPR004358">
    <property type="entry name" value="Sig_transdc_His_kin-like_C"/>
</dbReference>
<evidence type="ECO:0000256" key="2">
    <source>
        <dbReference type="ARBA" id="ARBA00004651"/>
    </source>
</evidence>
<evidence type="ECO:0000256" key="8">
    <source>
        <dbReference type="ARBA" id="ARBA00022741"/>
    </source>
</evidence>
<dbReference type="Pfam" id="PF00512">
    <property type="entry name" value="HisKA"/>
    <property type="match status" value="1"/>
</dbReference>
<feature type="domain" description="Histidine kinase" evidence="15">
    <location>
        <begin position="224"/>
        <end position="438"/>
    </location>
</feature>
<dbReference type="InterPro" id="IPR036097">
    <property type="entry name" value="HisK_dim/P_sf"/>
</dbReference>
<dbReference type="SUPFAM" id="SSF55874">
    <property type="entry name" value="ATPase domain of HSP90 chaperone/DNA topoisomerase II/histidine kinase"/>
    <property type="match status" value="1"/>
</dbReference>
<evidence type="ECO:0000256" key="9">
    <source>
        <dbReference type="ARBA" id="ARBA00022777"/>
    </source>
</evidence>
<dbReference type="PANTHER" id="PTHR43065:SF46">
    <property type="entry name" value="C4-DICARBOXYLATE TRANSPORT SENSOR PROTEIN DCTB"/>
    <property type="match status" value="1"/>
</dbReference>
<dbReference type="SUPFAM" id="SSF47384">
    <property type="entry name" value="Homodimeric domain of signal transducing histidine kinase"/>
    <property type="match status" value="1"/>
</dbReference>
<dbReference type="EC" id="2.7.13.3" evidence="3"/>
<evidence type="ECO:0000256" key="13">
    <source>
        <dbReference type="ARBA" id="ARBA00023136"/>
    </source>
</evidence>
<evidence type="ECO:0000256" key="11">
    <source>
        <dbReference type="ARBA" id="ARBA00022989"/>
    </source>
</evidence>
<dbReference type="PANTHER" id="PTHR43065">
    <property type="entry name" value="SENSOR HISTIDINE KINASE"/>
    <property type="match status" value="1"/>
</dbReference>
<dbReference type="InterPro" id="IPR036890">
    <property type="entry name" value="HATPase_C_sf"/>
</dbReference>
<keyword evidence="11 14" id="KW-1133">Transmembrane helix</keyword>
<keyword evidence="5" id="KW-0597">Phosphoprotein</keyword>
<dbReference type="PRINTS" id="PR00344">
    <property type="entry name" value="BCTRLSENSOR"/>
</dbReference>
<feature type="transmembrane region" description="Helical" evidence="14">
    <location>
        <begin position="116"/>
        <end position="133"/>
    </location>
</feature>
<evidence type="ECO:0000256" key="10">
    <source>
        <dbReference type="ARBA" id="ARBA00022840"/>
    </source>
</evidence>
<reference evidence="16" key="1">
    <citation type="submission" date="2018-02" db="EMBL/GenBank/DDBJ databases">
        <authorList>
            <person name="Kim S.-K."/>
            <person name="Jung H.-I."/>
            <person name="Lee S.-W."/>
        </authorList>
    </citation>
    <scope>NUCLEOTIDE SEQUENCE</scope>
    <source>
        <strain evidence="16">SK3146</strain>
    </source>
</reference>
<dbReference type="InterPro" id="IPR003594">
    <property type="entry name" value="HATPase_dom"/>
</dbReference>
<evidence type="ECO:0000256" key="6">
    <source>
        <dbReference type="ARBA" id="ARBA00022679"/>
    </source>
</evidence>
<accession>A0ABY4RID6</accession>
<evidence type="ECO:0000259" key="15">
    <source>
        <dbReference type="PROSITE" id="PS50109"/>
    </source>
</evidence>
<reference evidence="16" key="2">
    <citation type="journal article" date="2021" name="J Anim Sci Technol">
        <title>Complete genome sequence of Paenibacillus konkukensis sp. nov. SK3146 as a potential probiotic strain.</title>
        <authorList>
            <person name="Jung H.I."/>
            <person name="Park S."/>
            <person name="Niu K.M."/>
            <person name="Lee S.W."/>
            <person name="Kothari D."/>
            <person name="Yi K.J."/>
            <person name="Kim S.K."/>
        </authorList>
    </citation>
    <scope>NUCLEOTIDE SEQUENCE</scope>
    <source>
        <strain evidence="16">SK3146</strain>
    </source>
</reference>
<keyword evidence="12" id="KW-0902">Two-component regulatory system</keyword>
<dbReference type="Gene3D" id="3.30.565.10">
    <property type="entry name" value="Histidine kinase-like ATPase, C-terminal domain"/>
    <property type="match status" value="1"/>
</dbReference>
<evidence type="ECO:0000256" key="3">
    <source>
        <dbReference type="ARBA" id="ARBA00012438"/>
    </source>
</evidence>
<keyword evidence="4" id="KW-1003">Cell membrane</keyword>
<keyword evidence="10" id="KW-0067">ATP-binding</keyword>
<dbReference type="InterPro" id="IPR003661">
    <property type="entry name" value="HisK_dim/P_dom"/>
</dbReference>
<keyword evidence="7 14" id="KW-0812">Transmembrane</keyword>
<keyword evidence="13 14" id="KW-0472">Membrane</keyword>
<proteinExistence type="predicted"/>
<gene>
    <name evidence="16" type="primary">kinE_1</name>
    <name evidence="16" type="ORF">SK3146_01309</name>
</gene>
<dbReference type="InterPro" id="IPR005467">
    <property type="entry name" value="His_kinase_dom"/>
</dbReference>
<evidence type="ECO:0000313" key="16">
    <source>
        <dbReference type="EMBL" id="UQZ82152.1"/>
    </source>
</evidence>
<evidence type="ECO:0000256" key="7">
    <source>
        <dbReference type="ARBA" id="ARBA00022692"/>
    </source>
</evidence>
<dbReference type="EMBL" id="CP027059">
    <property type="protein sequence ID" value="UQZ82152.1"/>
    <property type="molecule type" value="Genomic_DNA"/>
</dbReference>
<keyword evidence="8" id="KW-0547">Nucleotide-binding</keyword>
<dbReference type="GO" id="GO:0004673">
    <property type="term" value="F:protein histidine kinase activity"/>
    <property type="evidence" value="ECO:0007669"/>
    <property type="project" value="UniProtKB-EC"/>
</dbReference>
<evidence type="ECO:0000256" key="14">
    <source>
        <dbReference type="SAM" id="Phobius"/>
    </source>
</evidence>
<keyword evidence="17" id="KW-1185">Reference proteome</keyword>
<dbReference type="Proteomes" id="UP001057134">
    <property type="component" value="Chromosome"/>
</dbReference>
<organism evidence="16 17">
    <name type="scientific">Paenibacillus konkukensis</name>
    <dbReference type="NCBI Taxonomy" id="2020716"/>
    <lineage>
        <taxon>Bacteria</taxon>
        <taxon>Bacillati</taxon>
        <taxon>Bacillota</taxon>
        <taxon>Bacilli</taxon>
        <taxon>Bacillales</taxon>
        <taxon>Paenibacillaceae</taxon>
        <taxon>Paenibacillus</taxon>
    </lineage>
</organism>
<dbReference type="Pfam" id="PF02518">
    <property type="entry name" value="HATPase_c"/>
    <property type="match status" value="1"/>
</dbReference>
<feature type="transmembrane region" description="Helical" evidence="14">
    <location>
        <begin position="145"/>
        <end position="166"/>
    </location>
</feature>
<feature type="transmembrane region" description="Helical" evidence="14">
    <location>
        <begin position="53"/>
        <end position="73"/>
    </location>
</feature>
<name>A0ABY4RID6_9BACL</name>
<evidence type="ECO:0000256" key="12">
    <source>
        <dbReference type="ARBA" id="ARBA00023012"/>
    </source>
</evidence>
<protein>
    <recommendedName>
        <fullName evidence="3">histidine kinase</fullName>
        <ecNumber evidence="3">2.7.13.3</ecNumber>
    </recommendedName>
</protein>
<evidence type="ECO:0000313" key="17">
    <source>
        <dbReference type="Proteomes" id="UP001057134"/>
    </source>
</evidence>
<sequence length="443" mass="49365">MILCMVAKLINGRWVCLIILLKNMMLQLFFALIPFVSFNIYYRDKLTNYSRSFITVTSSICLLVSMTFANSVVDGVIFDIRYVIVFFGLVFGGTFTGVVLLAEFVLYRLYLGGEGTWVGMLILLCVFFISLLLSRLYRTTTRQTLVTATAGCLFSLIPLALAYAFFPHYVTAHWIFHILAIPVQNLLGILLLMSLFSKSVSDKDMFIKHARNEKIEAMSHVAASLAHEVRNPLTAVKGFLTLMSRNPHDPHKTEQYIRISLDEIQRTESILSEYLAITKPFTERRERVDLSEQLQAVYNVMTPYATMYNVELILRDAEPEPAPGSFHVLANPDEIKQLLVNFVKNAVEACSDTHGGRVILKLKAEEKSVKLLIKDNGAGMSEEQIKRLGSIYFSTKSNGTGLGLTYSYQVIHAIGGQISVSSNPLAGTAFIITLPAAGKGESG</sequence>
<keyword evidence="9 16" id="KW-0418">Kinase</keyword>
<comment type="catalytic activity">
    <reaction evidence="1">
        <text>ATP + protein L-histidine = ADP + protein N-phospho-L-histidine.</text>
        <dbReference type="EC" id="2.7.13.3"/>
    </reaction>
</comment>
<evidence type="ECO:0000256" key="1">
    <source>
        <dbReference type="ARBA" id="ARBA00000085"/>
    </source>
</evidence>
<dbReference type="SMART" id="SM00387">
    <property type="entry name" value="HATPase_c"/>
    <property type="match status" value="1"/>
</dbReference>
<feature type="transmembrane region" description="Helical" evidence="14">
    <location>
        <begin position="12"/>
        <end position="33"/>
    </location>
</feature>
<feature type="transmembrane region" description="Helical" evidence="14">
    <location>
        <begin position="85"/>
        <end position="110"/>
    </location>
</feature>
<dbReference type="InterPro" id="IPR011620">
    <property type="entry name" value="Sig_transdc_His_kinase_LytS_TM"/>
</dbReference>
<dbReference type="CDD" id="cd00082">
    <property type="entry name" value="HisKA"/>
    <property type="match status" value="1"/>
</dbReference>